<dbReference type="InterPro" id="IPR044528">
    <property type="entry name" value="POD-like_MBL-fold"/>
</dbReference>
<organism evidence="3 4">
    <name type="scientific">Pedobacter cryoconitis</name>
    <dbReference type="NCBI Taxonomy" id="188932"/>
    <lineage>
        <taxon>Bacteria</taxon>
        <taxon>Pseudomonadati</taxon>
        <taxon>Bacteroidota</taxon>
        <taxon>Sphingobacteriia</taxon>
        <taxon>Sphingobacteriales</taxon>
        <taxon>Sphingobacteriaceae</taxon>
        <taxon>Pedobacter</taxon>
    </lineage>
</organism>
<dbReference type="Gene3D" id="3.40.250.10">
    <property type="entry name" value="Rhodanese-like domain"/>
    <property type="match status" value="2"/>
</dbReference>
<keyword evidence="3" id="KW-0378">Hydrolase</keyword>
<dbReference type="RefSeq" id="WP_068397942.1">
    <property type="nucleotide sequence ID" value="NZ_CP014504.1"/>
</dbReference>
<dbReference type="CDD" id="cd00158">
    <property type="entry name" value="RHOD"/>
    <property type="match status" value="2"/>
</dbReference>
<dbReference type="InterPro" id="IPR036866">
    <property type="entry name" value="RibonucZ/Hydroxyglut_hydro"/>
</dbReference>
<keyword evidence="4" id="KW-1185">Reference proteome</keyword>
<dbReference type="FunFam" id="3.60.15.10:FF:000030">
    <property type="entry name" value="Metallo-beta-lactamase family protein"/>
    <property type="match status" value="1"/>
</dbReference>
<dbReference type="InterPro" id="IPR051682">
    <property type="entry name" value="Mito_Persulfide_Diox"/>
</dbReference>
<name>A0A127VAC6_9SPHI</name>
<feature type="domain" description="Rhodanese" evidence="2">
    <location>
        <begin position="273"/>
        <end position="361"/>
    </location>
</feature>
<dbReference type="Proteomes" id="UP000071561">
    <property type="component" value="Chromosome"/>
</dbReference>
<dbReference type="InterPro" id="IPR036873">
    <property type="entry name" value="Rhodanese-like_dom_sf"/>
</dbReference>
<dbReference type="GO" id="GO:0070813">
    <property type="term" value="P:hydrogen sulfide metabolic process"/>
    <property type="evidence" value="ECO:0007669"/>
    <property type="project" value="TreeGrafter"/>
</dbReference>
<evidence type="ECO:0000313" key="3">
    <source>
        <dbReference type="EMBL" id="AMP98160.1"/>
    </source>
</evidence>
<dbReference type="PATRIC" id="fig|188932.3.peg.1284"/>
<dbReference type="GO" id="GO:0050313">
    <property type="term" value="F:sulfur dioxygenase activity"/>
    <property type="evidence" value="ECO:0007669"/>
    <property type="project" value="InterPro"/>
</dbReference>
<dbReference type="InterPro" id="IPR001763">
    <property type="entry name" value="Rhodanese-like_dom"/>
</dbReference>
<proteinExistence type="predicted"/>
<dbReference type="AlphaFoldDB" id="A0A127VAC6"/>
<dbReference type="Pfam" id="PF00581">
    <property type="entry name" value="Rhodanese"/>
    <property type="match status" value="2"/>
</dbReference>
<evidence type="ECO:0000256" key="1">
    <source>
        <dbReference type="ARBA" id="ARBA00022723"/>
    </source>
</evidence>
<dbReference type="GO" id="GO:0006749">
    <property type="term" value="P:glutathione metabolic process"/>
    <property type="evidence" value="ECO:0007669"/>
    <property type="project" value="InterPro"/>
</dbReference>
<evidence type="ECO:0000259" key="2">
    <source>
        <dbReference type="PROSITE" id="PS50206"/>
    </source>
</evidence>
<dbReference type="PROSITE" id="PS50206">
    <property type="entry name" value="RHODANESE_3"/>
    <property type="match status" value="2"/>
</dbReference>
<dbReference type="GO" id="GO:0046872">
    <property type="term" value="F:metal ion binding"/>
    <property type="evidence" value="ECO:0007669"/>
    <property type="project" value="UniProtKB-KW"/>
</dbReference>
<evidence type="ECO:0000313" key="4">
    <source>
        <dbReference type="Proteomes" id="UP000071561"/>
    </source>
</evidence>
<protein>
    <submittedName>
        <fullName evidence="3">MBL fold metallo-hydrolase</fullName>
    </submittedName>
</protein>
<dbReference type="InterPro" id="IPR001279">
    <property type="entry name" value="Metallo-B-lactamas"/>
</dbReference>
<dbReference type="GO" id="GO:0016787">
    <property type="term" value="F:hydrolase activity"/>
    <property type="evidence" value="ECO:0007669"/>
    <property type="project" value="UniProtKB-KW"/>
</dbReference>
<dbReference type="SMART" id="SM00450">
    <property type="entry name" value="RHOD"/>
    <property type="match status" value="2"/>
</dbReference>
<dbReference type="CDD" id="cd07724">
    <property type="entry name" value="POD-like_MBL-fold"/>
    <property type="match status" value="1"/>
</dbReference>
<dbReference type="PANTHER" id="PTHR43084:SF1">
    <property type="entry name" value="PERSULFIDE DIOXYGENASE ETHE1, MITOCHONDRIAL"/>
    <property type="match status" value="1"/>
</dbReference>
<sequence>MIIKQYYEKCLSQASYYIEHNGAVAIIDPIRDTSQYIQQARQDGANIKYIFETHFHADFVSGHLELTNSSGAQIIFGPGAETGFESYHAVDGEFFELNGIRIKLLHTPGHTLESCCYLLEDESGKDYAIFTGDTLFLGDVGRPDLAQDSKINLGQEDLAGMLYDSLRKKISPLSDELMIYPGHGAGSACGKNLSTDRYDLLGNQRKTNYALNPALNKQDFILLVCDGLQAPPPYFSMNVNLNKKGYGSLSSAYDRGENALSVDQFEQRMDNLDTLVLDVRSSEDFAKAHILGALNIGLDGSFAPWVGALIAVDQKEIILVCEPGREKETITRLGRVGYDQCAGYLAGGMAEWIKAEKPLGEVTSIEAKDFDAYTANKSRQFIDVRNKSELAKDCINGSINISLEKNFEIPEIFDSSKEYLVYCAGGYRSMIFISMMKSRGYNKCINVLGGFSAIRSSQK</sequence>
<gene>
    <name evidence="3" type="ORF">AY601_1236</name>
</gene>
<dbReference type="EMBL" id="CP014504">
    <property type="protein sequence ID" value="AMP98160.1"/>
    <property type="molecule type" value="Genomic_DNA"/>
</dbReference>
<accession>A0A127VAC6</accession>
<keyword evidence="1" id="KW-0479">Metal-binding</keyword>
<feature type="domain" description="Rhodanese" evidence="2">
    <location>
        <begin position="375"/>
        <end position="459"/>
    </location>
</feature>
<dbReference type="KEGG" id="pcm:AY601_1236"/>
<dbReference type="SMART" id="SM00849">
    <property type="entry name" value="Lactamase_B"/>
    <property type="match status" value="1"/>
</dbReference>
<dbReference type="OrthoDB" id="9784009at2"/>
<dbReference type="Gene3D" id="3.60.15.10">
    <property type="entry name" value="Ribonuclease Z/Hydroxyacylglutathione hydrolase-like"/>
    <property type="match status" value="1"/>
</dbReference>
<dbReference type="SUPFAM" id="SSF56281">
    <property type="entry name" value="Metallo-hydrolase/oxidoreductase"/>
    <property type="match status" value="1"/>
</dbReference>
<reference evidence="3 4" key="1">
    <citation type="submission" date="2016-03" db="EMBL/GenBank/DDBJ databases">
        <title>Complete genome sequence of Pedobacter cryoconitis PAMC 27485.</title>
        <authorList>
            <person name="Lee J."/>
            <person name="Kim O.-S."/>
        </authorList>
    </citation>
    <scope>NUCLEOTIDE SEQUENCE [LARGE SCALE GENOMIC DNA]</scope>
    <source>
        <strain evidence="3 4">PAMC 27485</strain>
    </source>
</reference>
<dbReference type="SUPFAM" id="SSF52821">
    <property type="entry name" value="Rhodanese/Cell cycle control phosphatase"/>
    <property type="match status" value="2"/>
</dbReference>
<dbReference type="PANTHER" id="PTHR43084">
    <property type="entry name" value="PERSULFIDE DIOXYGENASE ETHE1"/>
    <property type="match status" value="1"/>
</dbReference>
<dbReference type="Pfam" id="PF00753">
    <property type="entry name" value="Lactamase_B"/>
    <property type="match status" value="1"/>
</dbReference>